<comment type="caution">
    <text evidence="1">The sequence shown here is derived from an EMBL/GenBank/DDBJ whole genome shotgun (WGS) entry which is preliminary data.</text>
</comment>
<sequence length="154" mass="17778">MKNVLYRWAPPLRVLFCERKTCRARLPLIAGVQQHLFTRQRRSTQSLVHDIDSLDQFDEEFIHRRSEATCSTMGNRYELFPVSQVTVPALTLDQPFLKYGLLTLAAMHIRFTPPLPLQSKYLDIASQRQDRALEGYIPLLEHISAANCHALQCI</sequence>
<name>A0A178Z288_9EURO</name>
<protein>
    <submittedName>
        <fullName evidence="1">Uncharacterized protein</fullName>
    </submittedName>
</protein>
<dbReference type="STRING" id="1367422.A0A178Z288"/>
<gene>
    <name evidence="1" type="ORF">AYL99_11940</name>
</gene>
<reference evidence="1 2" key="1">
    <citation type="submission" date="2016-04" db="EMBL/GenBank/DDBJ databases">
        <title>Draft genome of Fonsecaea erecta CBS 125763.</title>
        <authorList>
            <person name="Weiss V.A."/>
            <person name="Vicente V.A."/>
            <person name="Raittz R.T."/>
            <person name="Moreno L.F."/>
            <person name="De Souza E.M."/>
            <person name="Pedrosa F.O."/>
            <person name="Steffens M.B."/>
            <person name="Faoro H."/>
            <person name="Tadra-Sfeir M.Z."/>
            <person name="Najafzadeh M.J."/>
            <person name="Felipe M.S."/>
            <person name="Teixeira M."/>
            <person name="Sun J."/>
            <person name="Xi L."/>
            <person name="Gomes R."/>
            <person name="De Azevedo C.M."/>
            <person name="Salgado C.G."/>
            <person name="Da Silva M.B."/>
            <person name="Nascimento M.F."/>
            <person name="Queiroz-Telles F."/>
            <person name="Attili D.S."/>
            <person name="Gorbushina A."/>
        </authorList>
    </citation>
    <scope>NUCLEOTIDE SEQUENCE [LARGE SCALE GENOMIC DNA]</scope>
    <source>
        <strain evidence="1 2">CBS 125763</strain>
    </source>
</reference>
<dbReference type="AlphaFoldDB" id="A0A178Z288"/>
<dbReference type="Proteomes" id="UP000078343">
    <property type="component" value="Unassembled WGS sequence"/>
</dbReference>
<dbReference type="EMBL" id="LVYI01000018">
    <property type="protein sequence ID" value="OAP53918.1"/>
    <property type="molecule type" value="Genomic_DNA"/>
</dbReference>
<accession>A0A178Z288</accession>
<keyword evidence="2" id="KW-1185">Reference proteome</keyword>
<dbReference type="RefSeq" id="XP_018687285.1">
    <property type="nucleotide sequence ID" value="XM_018843444.1"/>
</dbReference>
<organism evidence="1 2">
    <name type="scientific">Fonsecaea erecta</name>
    <dbReference type="NCBI Taxonomy" id="1367422"/>
    <lineage>
        <taxon>Eukaryota</taxon>
        <taxon>Fungi</taxon>
        <taxon>Dikarya</taxon>
        <taxon>Ascomycota</taxon>
        <taxon>Pezizomycotina</taxon>
        <taxon>Eurotiomycetes</taxon>
        <taxon>Chaetothyriomycetidae</taxon>
        <taxon>Chaetothyriales</taxon>
        <taxon>Herpotrichiellaceae</taxon>
        <taxon>Fonsecaea</taxon>
    </lineage>
</organism>
<evidence type="ECO:0000313" key="2">
    <source>
        <dbReference type="Proteomes" id="UP000078343"/>
    </source>
</evidence>
<dbReference type="GeneID" id="30016107"/>
<proteinExistence type="predicted"/>
<evidence type="ECO:0000313" key="1">
    <source>
        <dbReference type="EMBL" id="OAP53918.1"/>
    </source>
</evidence>
<dbReference type="OrthoDB" id="5350673at2759"/>